<proteinExistence type="predicted"/>
<dbReference type="AlphaFoldDB" id="A0AAV9SLD8"/>
<dbReference type="PANTHER" id="PTHR24401">
    <property type="entry name" value="SI:CH211-243P7.3-RELATED"/>
    <property type="match status" value="1"/>
</dbReference>
<feature type="domain" description="DUF6729" evidence="2">
    <location>
        <begin position="1"/>
        <end position="74"/>
    </location>
</feature>
<keyword evidence="4" id="KW-1185">Reference proteome</keyword>
<organism evidence="3 4">
    <name type="scientific">Crenichthys baileyi</name>
    <name type="common">White River springfish</name>
    <dbReference type="NCBI Taxonomy" id="28760"/>
    <lineage>
        <taxon>Eukaryota</taxon>
        <taxon>Metazoa</taxon>
        <taxon>Chordata</taxon>
        <taxon>Craniata</taxon>
        <taxon>Vertebrata</taxon>
        <taxon>Euteleostomi</taxon>
        <taxon>Actinopterygii</taxon>
        <taxon>Neopterygii</taxon>
        <taxon>Teleostei</taxon>
        <taxon>Neoteleostei</taxon>
        <taxon>Acanthomorphata</taxon>
        <taxon>Ovalentaria</taxon>
        <taxon>Atherinomorphae</taxon>
        <taxon>Cyprinodontiformes</taxon>
        <taxon>Goodeidae</taxon>
        <taxon>Crenichthys</taxon>
    </lineage>
</organism>
<reference evidence="3 4" key="1">
    <citation type="submission" date="2021-06" db="EMBL/GenBank/DDBJ databases">
        <authorList>
            <person name="Palmer J.M."/>
        </authorList>
    </citation>
    <scope>NUCLEOTIDE SEQUENCE [LARGE SCALE GENOMIC DNA]</scope>
    <source>
        <strain evidence="3 4">MEX-2019</strain>
        <tissue evidence="3">Muscle</tissue>
    </source>
</reference>
<evidence type="ECO:0000259" key="2">
    <source>
        <dbReference type="Pfam" id="PF20499"/>
    </source>
</evidence>
<dbReference type="PANTHER" id="PTHR24401:SF29">
    <property type="entry name" value="SI:CH211-243P7.3-RELATED"/>
    <property type="match status" value="1"/>
</dbReference>
<gene>
    <name evidence="3" type="ORF">CRENBAI_010378</name>
</gene>
<dbReference type="InterPro" id="IPR046616">
    <property type="entry name" value="DUF6729"/>
</dbReference>
<evidence type="ECO:0000313" key="4">
    <source>
        <dbReference type="Proteomes" id="UP001311232"/>
    </source>
</evidence>
<dbReference type="Proteomes" id="UP001311232">
    <property type="component" value="Unassembled WGS sequence"/>
</dbReference>
<evidence type="ECO:0000256" key="1">
    <source>
        <dbReference type="SAM" id="MobiDB-lite"/>
    </source>
</evidence>
<sequence>MRERTHGNSITQLYKKLQEEHSAAWTWRTLEYFTACEPFTDSSIIEPPVFSAPPPLPPLPKPKWLLSVYARDVLSRLPEGLAAEGGIAVASSQLPAPRERLDQTPSTSGLPHEFVLSPNRAGQAPKLRPGRRPASATVVRPNAPAAPLPLPAPVPPLQFISVNAGSVVMATGAGHPSGFLPLAPTLVLPATQVALAPTALVSLCVPLHSEEEAM</sequence>
<accession>A0AAV9SLD8</accession>
<feature type="region of interest" description="Disordered" evidence="1">
    <location>
        <begin position="93"/>
        <end position="134"/>
    </location>
</feature>
<evidence type="ECO:0000313" key="3">
    <source>
        <dbReference type="EMBL" id="KAK5622100.1"/>
    </source>
</evidence>
<protein>
    <recommendedName>
        <fullName evidence="2">DUF6729 domain-containing protein</fullName>
    </recommendedName>
</protein>
<dbReference type="Pfam" id="PF20499">
    <property type="entry name" value="DUF6729"/>
    <property type="match status" value="1"/>
</dbReference>
<dbReference type="EMBL" id="JAHHUM010000200">
    <property type="protein sequence ID" value="KAK5622100.1"/>
    <property type="molecule type" value="Genomic_DNA"/>
</dbReference>
<name>A0AAV9SLD8_9TELE</name>
<comment type="caution">
    <text evidence="3">The sequence shown here is derived from an EMBL/GenBank/DDBJ whole genome shotgun (WGS) entry which is preliminary data.</text>
</comment>